<dbReference type="OrthoDB" id="190089at2759"/>
<feature type="domain" description="CHK kinase-like" evidence="1">
    <location>
        <begin position="156"/>
        <end position="356"/>
    </location>
</feature>
<name>A0A6P9A6N9_THRPL</name>
<dbReference type="PANTHER" id="PTHR11012:SF47">
    <property type="entry name" value="GH22833P"/>
    <property type="match status" value="1"/>
</dbReference>
<dbReference type="InParanoid" id="A0A6P9A6N9"/>
<dbReference type="Proteomes" id="UP000515158">
    <property type="component" value="Unplaced"/>
</dbReference>
<dbReference type="InterPro" id="IPR015897">
    <property type="entry name" value="CHK_kinase-like"/>
</dbReference>
<dbReference type="PANTHER" id="PTHR11012">
    <property type="entry name" value="PROTEIN KINASE-LIKE DOMAIN-CONTAINING"/>
    <property type="match status" value="1"/>
</dbReference>
<keyword evidence="2" id="KW-1185">Reference proteome</keyword>
<dbReference type="AlphaFoldDB" id="A0A6P9A6N9"/>
<dbReference type="GeneID" id="117652260"/>
<dbReference type="RefSeq" id="XP_034252919.1">
    <property type="nucleotide sequence ID" value="XM_034397028.1"/>
</dbReference>
<dbReference type="SMART" id="SM00587">
    <property type="entry name" value="CHK"/>
    <property type="match status" value="1"/>
</dbReference>
<dbReference type="InterPro" id="IPR004119">
    <property type="entry name" value="EcKL"/>
</dbReference>
<gene>
    <name evidence="3" type="primary">LOC117652260</name>
</gene>
<proteinExistence type="predicted"/>
<evidence type="ECO:0000313" key="3">
    <source>
        <dbReference type="RefSeq" id="XP_034252919.1"/>
    </source>
</evidence>
<dbReference type="KEGG" id="tpal:117652260"/>
<dbReference type="Pfam" id="PF02958">
    <property type="entry name" value="EcKL"/>
    <property type="match status" value="1"/>
</dbReference>
<evidence type="ECO:0000259" key="1">
    <source>
        <dbReference type="SMART" id="SM00587"/>
    </source>
</evidence>
<reference evidence="3" key="1">
    <citation type="submission" date="2025-08" db="UniProtKB">
        <authorList>
            <consortium name="RefSeq"/>
        </authorList>
    </citation>
    <scope>IDENTIFICATION</scope>
    <source>
        <tissue evidence="3">Total insect</tissue>
    </source>
</reference>
<protein>
    <submittedName>
        <fullName evidence="3">Uncharacterized protein LOC117652260 isoform X1</fullName>
    </submittedName>
</protein>
<sequence length="462" mass="50887">MPTQTQTQAATAPLVPSKQALQLPTLKGLRAAGAAEYDDELAFYETTLRAAEGDAGLVLSHLEVAPGCNVGDNFSSIVTRTTAQGTRGSGEAFQRSMIVKRTPQTDQFRCLAAFAKETDAYCGLVPTLRSLCERARLPLPLAGCLHASRTLRPDHIILEDLTTLGYSMRPRQQGMDLQHALLIMEALGRFHGASLALRRLDARTFLELRADTSELIFFPAAEAVFACSLRASTTMAALSLRQSGRADLAQRLQARAARTGVFQEMCAVVAPPADGDVVPGVFTHGDCWANNLLFKYGPGGAPCQTRLVDLAGIRYSSPALDLLHFLYTSVQRDVRLRHHDDLLQRYLRTLRATVRELVRANAADAPLDPSLRRGAADDEDDVFSEEQLKEEMRKRAAFGLWIGLWMLPAIFFSPDIVPSSDSDSPVDYFSEETQAHMCKALPREFHRRLLHLVEDHAEDGTL</sequence>
<dbReference type="InterPro" id="IPR011009">
    <property type="entry name" value="Kinase-like_dom_sf"/>
</dbReference>
<dbReference type="SUPFAM" id="SSF56112">
    <property type="entry name" value="Protein kinase-like (PK-like)"/>
    <property type="match status" value="1"/>
</dbReference>
<evidence type="ECO:0000313" key="2">
    <source>
        <dbReference type="Proteomes" id="UP000515158"/>
    </source>
</evidence>
<dbReference type="Gene3D" id="3.90.1200.10">
    <property type="match status" value="1"/>
</dbReference>
<organism evidence="3">
    <name type="scientific">Thrips palmi</name>
    <name type="common">Melon thrips</name>
    <dbReference type="NCBI Taxonomy" id="161013"/>
    <lineage>
        <taxon>Eukaryota</taxon>
        <taxon>Metazoa</taxon>
        <taxon>Ecdysozoa</taxon>
        <taxon>Arthropoda</taxon>
        <taxon>Hexapoda</taxon>
        <taxon>Insecta</taxon>
        <taxon>Pterygota</taxon>
        <taxon>Neoptera</taxon>
        <taxon>Paraneoptera</taxon>
        <taxon>Thysanoptera</taxon>
        <taxon>Terebrantia</taxon>
        <taxon>Thripoidea</taxon>
        <taxon>Thripidae</taxon>
        <taxon>Thrips</taxon>
    </lineage>
</organism>
<accession>A0A6P9A6N9</accession>